<protein>
    <submittedName>
        <fullName evidence="1">Uncharacterized protein</fullName>
    </submittedName>
</protein>
<keyword evidence="2" id="KW-1185">Reference proteome</keyword>
<name>A0A330L3E4_9BACT</name>
<evidence type="ECO:0000313" key="1">
    <source>
        <dbReference type="EMBL" id="SPP63382.1"/>
    </source>
</evidence>
<organism evidence="1 2">
    <name type="scientific">Nitrospira lenta</name>
    <dbReference type="NCBI Taxonomy" id="1436998"/>
    <lineage>
        <taxon>Bacteria</taxon>
        <taxon>Pseudomonadati</taxon>
        <taxon>Nitrospirota</taxon>
        <taxon>Nitrospiria</taxon>
        <taxon>Nitrospirales</taxon>
        <taxon>Nitrospiraceae</taxon>
        <taxon>Nitrospira</taxon>
    </lineage>
</organism>
<proteinExistence type="predicted"/>
<evidence type="ECO:0000313" key="2">
    <source>
        <dbReference type="Proteomes" id="UP000248168"/>
    </source>
</evidence>
<dbReference type="EMBL" id="OUNR01000001">
    <property type="protein sequence ID" value="SPP63382.1"/>
    <property type="molecule type" value="Genomic_DNA"/>
</dbReference>
<gene>
    <name evidence="1" type="ORF">NITLEN_10468</name>
</gene>
<reference evidence="2" key="1">
    <citation type="submission" date="2018-04" db="EMBL/GenBank/DDBJ databases">
        <authorList>
            <person name="Lucker S."/>
            <person name="Sakoula D."/>
        </authorList>
    </citation>
    <scope>NUCLEOTIDE SEQUENCE [LARGE SCALE GENOMIC DNA]</scope>
</reference>
<accession>A0A330L3E4</accession>
<sequence>MFLLPTLRQAVRGRCFILTAAGRIPASASEAVKANQ</sequence>
<dbReference type="Proteomes" id="UP000248168">
    <property type="component" value="Unassembled WGS sequence"/>
</dbReference>
<dbReference type="AlphaFoldDB" id="A0A330L3E4"/>
<dbReference type="InParanoid" id="A0A330L3E4"/>